<dbReference type="InterPro" id="IPR036259">
    <property type="entry name" value="MFS_trans_sf"/>
</dbReference>
<feature type="transmembrane region" description="Helical" evidence="5">
    <location>
        <begin position="12"/>
        <end position="36"/>
    </location>
</feature>
<feature type="transmembrane region" description="Helical" evidence="5">
    <location>
        <begin position="362"/>
        <end position="381"/>
    </location>
</feature>
<feature type="transmembrane region" description="Helical" evidence="5">
    <location>
        <begin position="84"/>
        <end position="100"/>
    </location>
</feature>
<keyword evidence="3 5" id="KW-1133">Transmembrane helix</keyword>
<keyword evidence="2 5" id="KW-0812">Transmembrane</keyword>
<feature type="transmembrane region" description="Helical" evidence="5">
    <location>
        <begin position="393"/>
        <end position="413"/>
    </location>
</feature>
<feature type="transmembrane region" description="Helical" evidence="5">
    <location>
        <begin position="261"/>
        <end position="279"/>
    </location>
</feature>
<dbReference type="EMBL" id="CP103141">
    <property type="protein sequence ID" value="UVQ74491.1"/>
    <property type="molecule type" value="Genomic_DNA"/>
</dbReference>
<keyword evidence="4 5" id="KW-0472">Membrane</keyword>
<gene>
    <name evidence="6" type="ORF">NXY30_26730</name>
</gene>
<feature type="transmembrane region" description="Helical" evidence="5">
    <location>
        <begin position="56"/>
        <end position="77"/>
    </location>
</feature>
<feature type="transmembrane region" description="Helical" evidence="5">
    <location>
        <begin position="231"/>
        <end position="249"/>
    </location>
</feature>
<dbReference type="SUPFAM" id="SSF103473">
    <property type="entry name" value="MFS general substrate transporter"/>
    <property type="match status" value="1"/>
</dbReference>
<feature type="transmembrane region" description="Helical" evidence="5">
    <location>
        <begin position="520"/>
        <end position="538"/>
    </location>
</feature>
<protein>
    <submittedName>
        <fullName evidence="6">MFS transporter</fullName>
    </submittedName>
</protein>
<evidence type="ECO:0000256" key="1">
    <source>
        <dbReference type="ARBA" id="ARBA00004141"/>
    </source>
</evidence>
<evidence type="ECO:0000256" key="4">
    <source>
        <dbReference type="ARBA" id="ARBA00023136"/>
    </source>
</evidence>
<name>A0ABY5T9T4_9BACE</name>
<accession>A0ABY5T9T4</accession>
<reference evidence="6" key="1">
    <citation type="submission" date="2022-08" db="EMBL/GenBank/DDBJ databases">
        <title>Genome Sequencing of Bacteroides fragilis Group Isolates with Nanopore Technology.</title>
        <authorList>
            <person name="Tisza M.J."/>
            <person name="Smith D."/>
            <person name="Dekker J.P."/>
        </authorList>
    </citation>
    <scope>NUCLEOTIDE SEQUENCE</scope>
    <source>
        <strain evidence="6">BFG-527</strain>
    </source>
</reference>
<evidence type="ECO:0000256" key="5">
    <source>
        <dbReference type="SAM" id="Phobius"/>
    </source>
</evidence>
<keyword evidence="7" id="KW-1185">Reference proteome</keyword>
<feature type="transmembrane region" description="Helical" evidence="5">
    <location>
        <begin position="106"/>
        <end position="128"/>
    </location>
</feature>
<evidence type="ECO:0000313" key="6">
    <source>
        <dbReference type="EMBL" id="UVQ74491.1"/>
    </source>
</evidence>
<feature type="transmembrane region" description="Helical" evidence="5">
    <location>
        <begin position="420"/>
        <end position="441"/>
    </location>
</feature>
<dbReference type="Proteomes" id="UP001060104">
    <property type="component" value="Chromosome"/>
</dbReference>
<evidence type="ECO:0000313" key="7">
    <source>
        <dbReference type="Proteomes" id="UP001060104"/>
    </source>
</evidence>
<dbReference type="PANTHER" id="PTHR23501:SF5">
    <property type="entry name" value="TRANSPORT PROTEIN"/>
    <property type="match status" value="1"/>
</dbReference>
<sequence length="544" mass="61611">MTRADNFPFYNWVPKWLGILIHIFLFCPIIFISGAYTSNASEMTGGLGIISEHIQYSNFATAVGMVVFAPFVVHYLLMRRPKMTFLLGFNLLFILSAICAKTDSMALLMMCSFFTGFIRIMLIFNNLFCLIKFALRQDPVNSFIPGKAPEDIPTMDKMDYVKATSVPILYLFFICLGQIGSSITAWLAYEYQWQYVYYGMMGLTLCALFLVETTMRYQKRIWNRQIHIHKLGDFVAASIFELAICYILIYGKTYDWFDNWSIRLATGSALVSLGMFIVLQTNSRHPYLRFSIFKRRYTWVAVIMFMLLMLVNSHSALVSVYTGVGMSIDNWKSAQLNNYGMIGDIIGVIICVAMAKRNFAFRYIFAVGFLCIGLSATYLYFYFQPQGLYDDLIFPTVLRSAGMIILYAMSAIYGMKRLPAILLPSWIFVMLTFRSVIGPVVGTSVFSNLINQRQEQHISEMVNYLDESNVDFSGSYRKNVAGGKYTGLSTEDASTLAAVSSKGSVQKQAVLVTLKEICGWTIYASAGCILLVLTFPYPNSNIKE</sequence>
<feature type="transmembrane region" description="Helical" evidence="5">
    <location>
        <begin position="336"/>
        <end position="355"/>
    </location>
</feature>
<evidence type="ECO:0000256" key="2">
    <source>
        <dbReference type="ARBA" id="ARBA00022692"/>
    </source>
</evidence>
<dbReference type="PANTHER" id="PTHR23501">
    <property type="entry name" value="MAJOR FACILITATOR SUPERFAMILY"/>
    <property type="match status" value="1"/>
</dbReference>
<feature type="transmembrane region" description="Helical" evidence="5">
    <location>
        <begin position="195"/>
        <end position="211"/>
    </location>
</feature>
<dbReference type="RefSeq" id="WP_258902791.1">
    <property type="nucleotide sequence ID" value="NZ_CP103141.1"/>
</dbReference>
<proteinExistence type="predicted"/>
<comment type="subcellular location">
    <subcellularLocation>
        <location evidence="1">Membrane</location>
        <topology evidence="1">Multi-pass membrane protein</topology>
    </subcellularLocation>
</comment>
<organism evidence="6 7">
    <name type="scientific">Bacteroides faecis</name>
    <dbReference type="NCBI Taxonomy" id="674529"/>
    <lineage>
        <taxon>Bacteria</taxon>
        <taxon>Pseudomonadati</taxon>
        <taxon>Bacteroidota</taxon>
        <taxon>Bacteroidia</taxon>
        <taxon>Bacteroidales</taxon>
        <taxon>Bacteroidaceae</taxon>
        <taxon>Bacteroides</taxon>
    </lineage>
</organism>
<feature type="transmembrane region" description="Helical" evidence="5">
    <location>
        <begin position="168"/>
        <end position="189"/>
    </location>
</feature>
<feature type="transmembrane region" description="Helical" evidence="5">
    <location>
        <begin position="299"/>
        <end position="324"/>
    </location>
</feature>
<evidence type="ECO:0000256" key="3">
    <source>
        <dbReference type="ARBA" id="ARBA00022989"/>
    </source>
</evidence>